<comment type="catalytic activity">
    <reaction evidence="4">
        <text>L-proline + NADP(+) = (S)-1-pyrroline-5-carboxylate + NADPH + 2 H(+)</text>
        <dbReference type="Rhea" id="RHEA:14109"/>
        <dbReference type="ChEBI" id="CHEBI:15378"/>
        <dbReference type="ChEBI" id="CHEBI:17388"/>
        <dbReference type="ChEBI" id="CHEBI:57783"/>
        <dbReference type="ChEBI" id="CHEBI:58349"/>
        <dbReference type="ChEBI" id="CHEBI:60039"/>
        <dbReference type="EC" id="1.5.1.2"/>
    </reaction>
</comment>
<comment type="similarity">
    <text evidence="1 4">Belongs to the pyrroline-5-carboxylate reductase family.</text>
</comment>
<dbReference type="InterPro" id="IPR008927">
    <property type="entry name" value="6-PGluconate_DH-like_C_sf"/>
</dbReference>
<evidence type="ECO:0000256" key="2">
    <source>
        <dbReference type="ARBA" id="ARBA00022857"/>
    </source>
</evidence>
<dbReference type="Gene3D" id="1.10.3730.10">
    <property type="entry name" value="ProC C-terminal domain-like"/>
    <property type="match status" value="1"/>
</dbReference>
<dbReference type="InterPro" id="IPR029036">
    <property type="entry name" value="P5CR_dimer"/>
</dbReference>
<dbReference type="PANTHER" id="PTHR11645:SF0">
    <property type="entry name" value="PYRROLINE-5-CARBOXYLATE REDUCTASE 3"/>
    <property type="match status" value="1"/>
</dbReference>
<dbReference type="PANTHER" id="PTHR11645">
    <property type="entry name" value="PYRROLINE-5-CARBOXYLATE REDUCTASE"/>
    <property type="match status" value="1"/>
</dbReference>
<keyword evidence="4" id="KW-0963">Cytoplasm</keyword>
<feature type="domain" description="Pyrroline-5-carboxylate reductase catalytic N-terminal" evidence="6">
    <location>
        <begin position="10"/>
        <end position="103"/>
    </location>
</feature>
<evidence type="ECO:0000313" key="8">
    <source>
        <dbReference type="EMBL" id="QSQ26453.1"/>
    </source>
</evidence>
<reference evidence="8 9" key="1">
    <citation type="submission" date="2021-02" db="EMBL/GenBank/DDBJ databases">
        <title>De Novo genome assembly of isolated myxobacteria.</title>
        <authorList>
            <person name="Stevens D.C."/>
        </authorList>
    </citation>
    <scope>NUCLEOTIDE SEQUENCE [LARGE SCALE GENOMIC DNA]</scope>
    <source>
        <strain evidence="9">SCPEA02</strain>
    </source>
</reference>
<dbReference type="NCBIfam" id="TIGR00112">
    <property type="entry name" value="proC"/>
    <property type="match status" value="1"/>
</dbReference>
<keyword evidence="4" id="KW-0028">Amino-acid biosynthesis</keyword>
<name>A0ABX7P7H6_9BACT</name>
<dbReference type="RefSeq" id="WP_206728000.1">
    <property type="nucleotide sequence ID" value="NZ_CP071090.1"/>
</dbReference>
<dbReference type="EC" id="1.5.1.2" evidence="4 5"/>
<evidence type="ECO:0000259" key="6">
    <source>
        <dbReference type="Pfam" id="PF03807"/>
    </source>
</evidence>
<gene>
    <name evidence="4 8" type="primary">proC</name>
    <name evidence="8" type="ORF">JY651_16635</name>
</gene>
<dbReference type="EMBL" id="CP071090">
    <property type="protein sequence ID" value="QSQ26453.1"/>
    <property type="molecule type" value="Genomic_DNA"/>
</dbReference>
<evidence type="ECO:0000256" key="3">
    <source>
        <dbReference type="ARBA" id="ARBA00023002"/>
    </source>
</evidence>
<dbReference type="InterPro" id="IPR028939">
    <property type="entry name" value="P5C_Rdtase_cat_N"/>
</dbReference>
<dbReference type="SUPFAM" id="SSF48179">
    <property type="entry name" value="6-phosphogluconate dehydrogenase C-terminal domain-like"/>
    <property type="match status" value="1"/>
</dbReference>
<dbReference type="HAMAP" id="MF_01925">
    <property type="entry name" value="P5C_reductase"/>
    <property type="match status" value="1"/>
</dbReference>
<dbReference type="InterPro" id="IPR000304">
    <property type="entry name" value="Pyrroline-COOH_reductase"/>
</dbReference>
<comment type="subcellular location">
    <subcellularLocation>
        <location evidence="4">Cytoplasm</location>
    </subcellularLocation>
</comment>
<sequence length="287" mass="29529">MMTPPIPTPIALLGGGKLAEAIIRGLLRSGQVRPSDLRVTVRRPERGEELRSRHGVHVLTDNAQAVRGAAMVLLSVRQAQMAELMEVIAPALEEGQVVVSLSADVRLEQLEAALPSRVAVLRAMPNTPVGVGEGVTPLTEGTRGTEAARRAAEALFTATGRPLWGSEAELTVCTGVSGTGPAYVFRFVEALARAARAHGMAASEAEALARGTLIGAAKLLAEPGATTAKLIAEVATPGGITEAGLVALETHGLSLAVGEAVSVAIQRTKERADASARHASAVATASK</sequence>
<dbReference type="PIRSF" id="PIRSF000193">
    <property type="entry name" value="Pyrrol-5-carb_rd"/>
    <property type="match status" value="1"/>
</dbReference>
<comment type="function">
    <text evidence="4">Catalyzes the reduction of 1-pyrroline-5-carboxylate (PCA) to L-proline.</text>
</comment>
<evidence type="ECO:0000256" key="1">
    <source>
        <dbReference type="ARBA" id="ARBA00005525"/>
    </source>
</evidence>
<feature type="domain" description="Pyrroline-5-carboxylate reductase dimerisation" evidence="7">
    <location>
        <begin position="167"/>
        <end position="270"/>
    </location>
</feature>
<dbReference type="Pfam" id="PF14748">
    <property type="entry name" value="P5CR_dimer"/>
    <property type="match status" value="1"/>
</dbReference>
<dbReference type="GO" id="GO:0004735">
    <property type="term" value="F:pyrroline-5-carboxylate reductase activity"/>
    <property type="evidence" value="ECO:0007669"/>
    <property type="project" value="UniProtKB-EC"/>
</dbReference>
<keyword evidence="4" id="KW-0641">Proline biosynthesis</keyword>
<comment type="pathway">
    <text evidence="4">Amino-acid biosynthesis; L-proline biosynthesis; L-proline from L-glutamate 5-semialdehyde: step 1/1.</text>
</comment>
<evidence type="ECO:0000259" key="7">
    <source>
        <dbReference type="Pfam" id="PF14748"/>
    </source>
</evidence>
<dbReference type="Pfam" id="PF03807">
    <property type="entry name" value="F420_oxidored"/>
    <property type="match status" value="1"/>
</dbReference>
<dbReference type="InterPro" id="IPR036291">
    <property type="entry name" value="NAD(P)-bd_dom_sf"/>
</dbReference>
<dbReference type="Proteomes" id="UP000662747">
    <property type="component" value="Chromosome"/>
</dbReference>
<evidence type="ECO:0000313" key="9">
    <source>
        <dbReference type="Proteomes" id="UP000662747"/>
    </source>
</evidence>
<organism evidence="8 9">
    <name type="scientific">Pyxidicoccus parkwayensis</name>
    <dbReference type="NCBI Taxonomy" id="2813578"/>
    <lineage>
        <taxon>Bacteria</taxon>
        <taxon>Pseudomonadati</taxon>
        <taxon>Myxococcota</taxon>
        <taxon>Myxococcia</taxon>
        <taxon>Myxococcales</taxon>
        <taxon>Cystobacterineae</taxon>
        <taxon>Myxococcaceae</taxon>
        <taxon>Pyxidicoccus</taxon>
    </lineage>
</organism>
<accession>A0ABX7P7H6</accession>
<dbReference type="SUPFAM" id="SSF51735">
    <property type="entry name" value="NAD(P)-binding Rossmann-fold domains"/>
    <property type="match status" value="1"/>
</dbReference>
<protein>
    <recommendedName>
        <fullName evidence="4 5">Pyrroline-5-carboxylate reductase</fullName>
        <shortName evidence="4">P5C reductase</shortName>
        <shortName evidence="4">P5CR</shortName>
        <ecNumber evidence="4 5">1.5.1.2</ecNumber>
    </recommendedName>
    <alternativeName>
        <fullName evidence="4">PCA reductase</fullName>
    </alternativeName>
</protein>
<proteinExistence type="inferred from homology"/>
<comment type="catalytic activity">
    <reaction evidence="4">
        <text>L-proline + NAD(+) = (S)-1-pyrroline-5-carboxylate + NADH + 2 H(+)</text>
        <dbReference type="Rhea" id="RHEA:14105"/>
        <dbReference type="ChEBI" id="CHEBI:15378"/>
        <dbReference type="ChEBI" id="CHEBI:17388"/>
        <dbReference type="ChEBI" id="CHEBI:57540"/>
        <dbReference type="ChEBI" id="CHEBI:57945"/>
        <dbReference type="ChEBI" id="CHEBI:60039"/>
        <dbReference type="EC" id="1.5.1.2"/>
    </reaction>
</comment>
<keyword evidence="2 4" id="KW-0521">NADP</keyword>
<evidence type="ECO:0000256" key="4">
    <source>
        <dbReference type="HAMAP-Rule" id="MF_01925"/>
    </source>
</evidence>
<dbReference type="Gene3D" id="3.40.50.720">
    <property type="entry name" value="NAD(P)-binding Rossmann-like Domain"/>
    <property type="match status" value="1"/>
</dbReference>
<keyword evidence="9" id="KW-1185">Reference proteome</keyword>
<keyword evidence="3 4" id="KW-0560">Oxidoreductase</keyword>
<evidence type="ECO:0000256" key="5">
    <source>
        <dbReference type="NCBIfam" id="TIGR00112"/>
    </source>
</evidence>